<proteinExistence type="predicted"/>
<feature type="transmembrane region" description="Helical" evidence="1">
    <location>
        <begin position="7"/>
        <end position="29"/>
    </location>
</feature>
<keyword evidence="1" id="KW-1133">Transmembrane helix</keyword>
<accession>A0AAQ0B513</accession>
<protein>
    <submittedName>
        <fullName evidence="2">Uncharacterized protein</fullName>
    </submittedName>
</protein>
<dbReference type="AlphaFoldDB" id="A0AAQ0B513"/>
<evidence type="ECO:0000313" key="3">
    <source>
        <dbReference type="Proteomes" id="UP000663255"/>
    </source>
</evidence>
<evidence type="ECO:0000313" key="2">
    <source>
        <dbReference type="EMBL" id="QOI53288.1"/>
    </source>
</evidence>
<organism evidence="2 3">
    <name type="scientific">Leptospira interrogans serovar Bataviae</name>
    <dbReference type="NCBI Taxonomy" id="312175"/>
    <lineage>
        <taxon>Bacteria</taxon>
        <taxon>Pseudomonadati</taxon>
        <taxon>Spirochaetota</taxon>
        <taxon>Spirochaetia</taxon>
        <taxon>Leptospirales</taxon>
        <taxon>Leptospiraceae</taxon>
        <taxon>Leptospira</taxon>
    </lineage>
</organism>
<feature type="transmembrane region" description="Helical" evidence="1">
    <location>
        <begin position="112"/>
        <end position="132"/>
    </location>
</feature>
<dbReference type="Proteomes" id="UP000663255">
    <property type="component" value="Plasmid p2"/>
</dbReference>
<keyword evidence="1" id="KW-0472">Membrane</keyword>
<gene>
    <name evidence="2" type="ORF">Lepto1489_23255</name>
</gene>
<keyword evidence="2" id="KW-0614">Plasmid</keyword>
<sequence>MITKRNLIIPNALLIIELIFVFGCLPYSYKSQLTSEKVLTTALEREESIFKVNYQLTDKSIIFTLSETQQRLEKSKVEKAFKSSRSADFDKPVNCLPNEYKYKNFKYWDCMLVAPAFTFGLGYVITIPIMIYDWTTYPIYTAFSTENIEVVEETKPSNSKEVIPQNYKLQLTNEKSNFNKTYTLKEGKIEIPFDALNLSYLWNSGDQEVGRQYQYYYSVVDSKGKEVLPISPINGTLFHSDTNFAKLADLAYEKGKQIEFNRCSKKFELETIREGYKYIMDNGWNLREDDWIVGEILKRACHQYKGTNSHDACLSDFRSCIRTVRYIDNQNTNYQK</sequence>
<dbReference type="EMBL" id="CP043898">
    <property type="protein sequence ID" value="QOI53288.1"/>
    <property type="molecule type" value="Genomic_DNA"/>
</dbReference>
<keyword evidence="1" id="KW-0812">Transmembrane</keyword>
<reference evidence="2" key="1">
    <citation type="submission" date="2019-09" db="EMBL/GenBank/DDBJ databases">
        <title>Comparative Genomics of Leptospira interrogans Reveals Genome Plasticity - A Common Adaptive Strategy for Survival in Various Hosts.</title>
        <authorList>
            <person name="Ramli S.R."/>
            <person name="Bunk B."/>
            <person name="Goris M."/>
            <person name="Bhuju S."/>
            <person name="Jarek M."/>
            <person name="Sproer C."/>
            <person name="Mustakim S."/>
            <person name="Strommenger B."/>
            <person name="Pessler F."/>
        </authorList>
    </citation>
    <scope>NUCLEOTIDE SEQUENCE</scope>
    <source>
        <strain evidence="2">1489</strain>
        <plasmid evidence="2">p2</plasmid>
    </source>
</reference>
<evidence type="ECO:0000256" key="1">
    <source>
        <dbReference type="SAM" id="Phobius"/>
    </source>
</evidence>
<name>A0AAQ0B513_LEPIR</name>
<geneLocation type="plasmid" evidence="2 3">
    <name>p2</name>
</geneLocation>